<dbReference type="SUPFAM" id="SSF48403">
    <property type="entry name" value="Ankyrin repeat"/>
    <property type="match status" value="1"/>
</dbReference>
<sequence length="508" mass="55815">MLRITLLSGEELASLPLRQLSDVKALKQRLHEQHGLPPRFRQRLLHEGKALDDAVRLDVAMDLQAVVLPFREEYGSVWSAHLLDAAANGSVTEVEGWLQLPMDPDFYYCGRTPLKQASEMGHFGVAQLLLEAGAKVRWRDNQGRTPLMHAAFHGHSHLVQLFLGAGSRTDVCDNAGHSALLDAAGGGHVPVVRLLLGAAAQTDLRDRCGKTALMVAAHSGHAEIVQLLLEAGAEKDFGDKEGQTALMEASFNGHAAVLKLLLEAGAQSDLRNHAGKTAMTLASTPEVRRLLARAAAPDFAVDPRGFLAEMLRLSGEYAAHLRFQRRDVALAEQAYRYQRNDSRRKGPVLLEALGEFGHGLWPCFFEEEWLPSEMPDGTEQGYGYRLCGLEVLQQRPSCIVYSFGSNDEFDFEDAILARTKCTVRIFDPAPSKSSHPLAPTVLPVALGRTDGMEMLRWWAQSLPTPTPTRTLQSLMREFGDEQIDILKVDIEGGEHALVGQAGSLRCQV</sequence>
<dbReference type="PROSITE" id="PS50053">
    <property type="entry name" value="UBIQUITIN_2"/>
    <property type="match status" value="1"/>
</dbReference>
<feature type="repeat" description="ANK" evidence="3">
    <location>
        <begin position="175"/>
        <end position="207"/>
    </location>
</feature>
<evidence type="ECO:0000313" key="6">
    <source>
        <dbReference type="Proteomes" id="UP000186817"/>
    </source>
</evidence>
<dbReference type="Proteomes" id="UP000186817">
    <property type="component" value="Unassembled WGS sequence"/>
</dbReference>
<feature type="repeat" description="ANK" evidence="3">
    <location>
        <begin position="142"/>
        <end position="174"/>
    </location>
</feature>
<dbReference type="EMBL" id="LSRX01000065">
    <property type="protein sequence ID" value="OLQ11090.1"/>
    <property type="molecule type" value="Genomic_DNA"/>
</dbReference>
<organism evidence="5 6">
    <name type="scientific">Symbiodinium microadriaticum</name>
    <name type="common">Dinoflagellate</name>
    <name type="synonym">Zooxanthella microadriatica</name>
    <dbReference type="NCBI Taxonomy" id="2951"/>
    <lineage>
        <taxon>Eukaryota</taxon>
        <taxon>Sar</taxon>
        <taxon>Alveolata</taxon>
        <taxon>Dinophyceae</taxon>
        <taxon>Suessiales</taxon>
        <taxon>Symbiodiniaceae</taxon>
        <taxon>Symbiodinium</taxon>
    </lineage>
</organism>
<feature type="repeat" description="ANK" evidence="3">
    <location>
        <begin position="208"/>
        <end position="240"/>
    </location>
</feature>
<dbReference type="PROSITE" id="PS50088">
    <property type="entry name" value="ANK_REPEAT"/>
    <property type="match status" value="5"/>
</dbReference>
<dbReference type="Pfam" id="PF00023">
    <property type="entry name" value="Ank"/>
    <property type="match status" value="2"/>
</dbReference>
<name>A0A1Q9EUL5_SYMMI</name>
<dbReference type="InterPro" id="IPR006342">
    <property type="entry name" value="FkbM_mtfrase"/>
</dbReference>
<reference evidence="5 6" key="1">
    <citation type="submission" date="2016-02" db="EMBL/GenBank/DDBJ databases">
        <title>Genome analysis of coral dinoflagellate symbionts highlights evolutionary adaptations to a symbiotic lifestyle.</title>
        <authorList>
            <person name="Aranda M."/>
            <person name="Li Y."/>
            <person name="Liew Y.J."/>
            <person name="Baumgarten S."/>
            <person name="Simakov O."/>
            <person name="Wilson M."/>
            <person name="Piel J."/>
            <person name="Ashoor H."/>
            <person name="Bougouffa S."/>
            <person name="Bajic V.B."/>
            <person name="Ryu T."/>
            <person name="Ravasi T."/>
            <person name="Bayer T."/>
            <person name="Micklem G."/>
            <person name="Kim H."/>
            <person name="Bhak J."/>
            <person name="Lajeunesse T.C."/>
            <person name="Voolstra C.R."/>
        </authorList>
    </citation>
    <scope>NUCLEOTIDE SEQUENCE [LARGE SCALE GENOMIC DNA]</scope>
    <source>
        <strain evidence="5 6">CCMP2467</strain>
    </source>
</reference>
<evidence type="ECO:0000256" key="1">
    <source>
        <dbReference type="ARBA" id="ARBA00022737"/>
    </source>
</evidence>
<evidence type="ECO:0000256" key="3">
    <source>
        <dbReference type="PROSITE-ProRule" id="PRU00023"/>
    </source>
</evidence>
<dbReference type="OrthoDB" id="38237at2759"/>
<dbReference type="InterPro" id="IPR036770">
    <property type="entry name" value="Ankyrin_rpt-contain_sf"/>
</dbReference>
<dbReference type="Pfam" id="PF05050">
    <property type="entry name" value="Methyltransf_21"/>
    <property type="match status" value="1"/>
</dbReference>
<accession>A0A1Q9EUL5</accession>
<dbReference type="SUPFAM" id="SSF54236">
    <property type="entry name" value="Ubiquitin-like"/>
    <property type="match status" value="1"/>
</dbReference>
<dbReference type="CDD" id="cd17039">
    <property type="entry name" value="Ubl_ubiquitin_like"/>
    <property type="match status" value="1"/>
</dbReference>
<gene>
    <name evidence="5" type="primary">ANKRD50</name>
    <name evidence="5" type="ORF">AK812_SmicGene5069</name>
</gene>
<proteinExistence type="predicted"/>
<dbReference type="PROSITE" id="PS50297">
    <property type="entry name" value="ANK_REP_REGION"/>
    <property type="match status" value="5"/>
</dbReference>
<dbReference type="AlphaFoldDB" id="A0A1Q9EUL5"/>
<dbReference type="PANTHER" id="PTHR24171:SF8">
    <property type="entry name" value="BRCA1-ASSOCIATED RING DOMAIN PROTEIN 1"/>
    <property type="match status" value="1"/>
</dbReference>
<feature type="repeat" description="ANK" evidence="3">
    <location>
        <begin position="109"/>
        <end position="141"/>
    </location>
</feature>
<evidence type="ECO:0000259" key="4">
    <source>
        <dbReference type="PROSITE" id="PS50053"/>
    </source>
</evidence>
<dbReference type="InterPro" id="IPR000626">
    <property type="entry name" value="Ubiquitin-like_dom"/>
</dbReference>
<feature type="repeat" description="ANK" evidence="3">
    <location>
        <begin position="241"/>
        <end position="273"/>
    </location>
</feature>
<feature type="domain" description="Ubiquitin-like" evidence="4">
    <location>
        <begin position="1"/>
        <end position="53"/>
    </location>
</feature>
<comment type="caution">
    <text evidence="5">The sequence shown here is derived from an EMBL/GenBank/DDBJ whole genome shotgun (WGS) entry which is preliminary data.</text>
</comment>
<evidence type="ECO:0000256" key="2">
    <source>
        <dbReference type="ARBA" id="ARBA00023043"/>
    </source>
</evidence>
<dbReference type="Pfam" id="PF12796">
    <property type="entry name" value="Ank_2"/>
    <property type="match status" value="1"/>
</dbReference>
<dbReference type="InterPro" id="IPR029071">
    <property type="entry name" value="Ubiquitin-like_domsf"/>
</dbReference>
<keyword evidence="1" id="KW-0677">Repeat</keyword>
<protein>
    <submittedName>
        <fullName evidence="5">Ankyrin repeat domain-containing protein 50</fullName>
    </submittedName>
</protein>
<keyword evidence="2 3" id="KW-0040">ANK repeat</keyword>
<dbReference type="PANTHER" id="PTHR24171">
    <property type="entry name" value="ANKYRIN REPEAT DOMAIN-CONTAINING PROTEIN 39-RELATED"/>
    <property type="match status" value="1"/>
</dbReference>
<evidence type="ECO:0000313" key="5">
    <source>
        <dbReference type="EMBL" id="OLQ11090.1"/>
    </source>
</evidence>
<dbReference type="PRINTS" id="PR01415">
    <property type="entry name" value="ANKYRIN"/>
</dbReference>
<keyword evidence="6" id="KW-1185">Reference proteome</keyword>
<dbReference type="Gene3D" id="1.25.40.20">
    <property type="entry name" value="Ankyrin repeat-containing domain"/>
    <property type="match status" value="2"/>
</dbReference>
<dbReference type="InterPro" id="IPR002110">
    <property type="entry name" value="Ankyrin_rpt"/>
</dbReference>
<dbReference type="SMART" id="SM00248">
    <property type="entry name" value="ANK"/>
    <property type="match status" value="5"/>
</dbReference>